<comment type="function">
    <text evidence="2">Hydrolyzes RNA 2',3'-cyclic phosphodiester to an RNA 2'-phosphomonoester.</text>
</comment>
<dbReference type="HAMAP" id="MF_01940">
    <property type="entry name" value="RNA_CPDase"/>
    <property type="match status" value="1"/>
</dbReference>
<feature type="domain" description="Phosphoesterase HXTX" evidence="3">
    <location>
        <begin position="107"/>
        <end position="183"/>
    </location>
</feature>
<name>A0A1H7UQ61_9BACT</name>
<dbReference type="InterPro" id="IPR009097">
    <property type="entry name" value="Cyclic_Pdiesterase"/>
</dbReference>
<dbReference type="GO" id="GO:0004113">
    <property type="term" value="F:2',3'-cyclic-nucleotide 3'-phosphodiesterase activity"/>
    <property type="evidence" value="ECO:0007669"/>
    <property type="project" value="InterPro"/>
</dbReference>
<evidence type="ECO:0000313" key="4">
    <source>
        <dbReference type="EMBL" id="SEL99091.1"/>
    </source>
</evidence>
<evidence type="ECO:0000256" key="1">
    <source>
        <dbReference type="ARBA" id="ARBA00022801"/>
    </source>
</evidence>
<dbReference type="GO" id="GO:0016874">
    <property type="term" value="F:ligase activity"/>
    <property type="evidence" value="ECO:0007669"/>
    <property type="project" value="UniProtKB-KW"/>
</dbReference>
<feature type="short sequence motif" description="HXTX 1" evidence="2">
    <location>
        <begin position="47"/>
        <end position="50"/>
    </location>
</feature>
<feature type="short sequence motif" description="HXTX 2" evidence="2">
    <location>
        <begin position="134"/>
        <end position="137"/>
    </location>
</feature>
<gene>
    <name evidence="4" type="ORF">SAMN04489760_10231</name>
</gene>
<feature type="active site" description="Proton acceptor" evidence="2">
    <location>
        <position position="134"/>
    </location>
</feature>
<dbReference type="Proteomes" id="UP000198744">
    <property type="component" value="Unassembled WGS sequence"/>
</dbReference>
<dbReference type="Pfam" id="PF02834">
    <property type="entry name" value="LigT_PEase"/>
    <property type="match status" value="2"/>
</dbReference>
<dbReference type="OrthoDB" id="9793819at2"/>
<keyword evidence="1 2" id="KW-0378">Hydrolase</keyword>
<protein>
    <recommendedName>
        <fullName evidence="2">RNA 2',3'-cyclic phosphodiesterase</fullName>
        <shortName evidence="2">RNA 2',3'-CPDase</shortName>
        <ecNumber evidence="2">3.1.4.58</ecNumber>
    </recommendedName>
</protein>
<dbReference type="RefSeq" id="WP_093881964.1">
    <property type="nucleotide sequence ID" value="NZ_FOBS01000002.1"/>
</dbReference>
<evidence type="ECO:0000313" key="5">
    <source>
        <dbReference type="Proteomes" id="UP000198744"/>
    </source>
</evidence>
<feature type="domain" description="Phosphoesterase HXTX" evidence="3">
    <location>
        <begin position="13"/>
        <end position="98"/>
    </location>
</feature>
<dbReference type="InterPro" id="IPR014051">
    <property type="entry name" value="Phosphoesterase_HXTX"/>
</dbReference>
<dbReference type="PANTHER" id="PTHR35561:SF1">
    <property type="entry name" value="RNA 2',3'-CYCLIC PHOSPHODIESTERASE"/>
    <property type="match status" value="1"/>
</dbReference>
<comment type="similarity">
    <text evidence="2">Belongs to the 2H phosphoesterase superfamily. ThpR family.</text>
</comment>
<dbReference type="EC" id="3.1.4.58" evidence="2"/>
<dbReference type="SUPFAM" id="SSF55144">
    <property type="entry name" value="LigT-like"/>
    <property type="match status" value="1"/>
</dbReference>
<dbReference type="AlphaFoldDB" id="A0A1H7UQ61"/>
<dbReference type="EMBL" id="FOBS01000002">
    <property type="protein sequence ID" value="SEL99091.1"/>
    <property type="molecule type" value="Genomic_DNA"/>
</dbReference>
<evidence type="ECO:0000259" key="3">
    <source>
        <dbReference type="Pfam" id="PF02834"/>
    </source>
</evidence>
<dbReference type="PANTHER" id="PTHR35561">
    <property type="entry name" value="RNA 2',3'-CYCLIC PHOSPHODIESTERASE"/>
    <property type="match status" value="1"/>
</dbReference>
<keyword evidence="4" id="KW-0436">Ligase</keyword>
<comment type="catalytic activity">
    <reaction evidence="2">
        <text>a 3'-end 2',3'-cyclophospho-ribonucleotide-RNA + H2O = a 3'-end 2'-phospho-ribonucleotide-RNA + H(+)</text>
        <dbReference type="Rhea" id="RHEA:11828"/>
        <dbReference type="Rhea" id="RHEA-COMP:10464"/>
        <dbReference type="Rhea" id="RHEA-COMP:17353"/>
        <dbReference type="ChEBI" id="CHEBI:15377"/>
        <dbReference type="ChEBI" id="CHEBI:15378"/>
        <dbReference type="ChEBI" id="CHEBI:83064"/>
        <dbReference type="ChEBI" id="CHEBI:173113"/>
        <dbReference type="EC" id="3.1.4.58"/>
    </reaction>
</comment>
<proteinExistence type="inferred from homology"/>
<feature type="active site" description="Proton donor" evidence="2">
    <location>
        <position position="47"/>
    </location>
</feature>
<reference evidence="4 5" key="1">
    <citation type="submission" date="2016-10" db="EMBL/GenBank/DDBJ databases">
        <authorList>
            <person name="de Groot N.N."/>
        </authorList>
    </citation>
    <scope>NUCLEOTIDE SEQUENCE [LARGE SCALE GENOMIC DNA]</scope>
    <source>
        <strain evidence="4 5">DSM 8423</strain>
    </source>
</reference>
<keyword evidence="5" id="KW-1185">Reference proteome</keyword>
<dbReference type="Gene3D" id="3.90.1140.10">
    <property type="entry name" value="Cyclic phosphodiesterase"/>
    <property type="match status" value="1"/>
</dbReference>
<accession>A0A1H7UQ61</accession>
<evidence type="ECO:0000256" key="2">
    <source>
        <dbReference type="HAMAP-Rule" id="MF_01940"/>
    </source>
</evidence>
<dbReference type="InterPro" id="IPR004175">
    <property type="entry name" value="RNA_CPDase"/>
</dbReference>
<organism evidence="4 5">
    <name type="scientific">Syntrophus gentianae</name>
    <dbReference type="NCBI Taxonomy" id="43775"/>
    <lineage>
        <taxon>Bacteria</taxon>
        <taxon>Pseudomonadati</taxon>
        <taxon>Thermodesulfobacteriota</taxon>
        <taxon>Syntrophia</taxon>
        <taxon>Syntrophales</taxon>
        <taxon>Syntrophaceae</taxon>
        <taxon>Syntrophus</taxon>
    </lineage>
</organism>
<dbReference type="GO" id="GO:0008664">
    <property type="term" value="F:RNA 2',3'-cyclic 3'-phosphodiesterase activity"/>
    <property type="evidence" value="ECO:0007669"/>
    <property type="project" value="UniProtKB-EC"/>
</dbReference>
<dbReference type="NCBIfam" id="TIGR02258">
    <property type="entry name" value="2_5_ligase"/>
    <property type="match status" value="1"/>
</dbReference>
<dbReference type="STRING" id="43775.SAMN04489760_10231"/>
<sequence>MTELKSIRAFLAIEPPESVRKAMETLQNRMKYSLSGAISWVRPTGIHLTLKFFGNIAETDVSRVSAAVGPVASRFGPLNLQVRHLGLFPDSRRPRVLWLGLEGDLGALKALQQEVDQELMRYGFPREDRPFRAHLTLARIKSPRGLSGLDRVMNKGEAYEAGRFRAEGLTLFRSSLTPQGAIYSELAAYPFLSGGEFTPGKGI</sequence>